<dbReference type="SUPFAM" id="SSF53756">
    <property type="entry name" value="UDP-Glycosyltransferase/glycogen phosphorylase"/>
    <property type="match status" value="1"/>
</dbReference>
<reference evidence="3 4" key="1">
    <citation type="submission" date="2020-04" db="EMBL/GenBank/DDBJ databases">
        <title>Paraburkholderia sp. RP-4-7 isolated from soil.</title>
        <authorList>
            <person name="Dahal R.H."/>
        </authorList>
    </citation>
    <scope>NUCLEOTIDE SEQUENCE [LARGE SCALE GENOMIC DNA]</scope>
    <source>
        <strain evidence="3 4">RP-4-7</strain>
    </source>
</reference>
<evidence type="ECO:0000256" key="1">
    <source>
        <dbReference type="ARBA" id="ARBA00022679"/>
    </source>
</evidence>
<dbReference type="InterPro" id="IPR001296">
    <property type="entry name" value="Glyco_trans_1"/>
</dbReference>
<evidence type="ECO:0000313" key="3">
    <source>
        <dbReference type="EMBL" id="NMM02212.1"/>
    </source>
</evidence>
<comment type="caution">
    <text evidence="3">The sequence shown here is derived from an EMBL/GenBank/DDBJ whole genome shotgun (WGS) entry which is preliminary data.</text>
</comment>
<dbReference type="Proteomes" id="UP000544134">
    <property type="component" value="Unassembled WGS sequence"/>
</dbReference>
<name>A0A848IIT5_9BURK</name>
<accession>A0A848IIT5</accession>
<dbReference type="Gene3D" id="3.40.50.2000">
    <property type="entry name" value="Glycogen Phosphorylase B"/>
    <property type="match status" value="2"/>
</dbReference>
<protein>
    <submittedName>
        <fullName evidence="3">Glycosyltransferase family 4 protein</fullName>
    </submittedName>
</protein>
<dbReference type="GO" id="GO:0009103">
    <property type="term" value="P:lipopolysaccharide biosynthetic process"/>
    <property type="evidence" value="ECO:0007669"/>
    <property type="project" value="TreeGrafter"/>
</dbReference>
<dbReference type="RefSeq" id="WP_169489023.1">
    <property type="nucleotide sequence ID" value="NZ_JABBGJ010000037.1"/>
</dbReference>
<dbReference type="PANTHER" id="PTHR46401:SF2">
    <property type="entry name" value="GLYCOSYLTRANSFERASE WBBK-RELATED"/>
    <property type="match status" value="1"/>
</dbReference>
<sequence>MKLFIYAPDIFAGDAVGNHCFGIARSAMRSGLDVELFSQRFDPSARTVSHVDQLFASITADDTLLVSYSIYDDHLDRLLAMPCRKLCYFHGITDPELLRTFEPQTAELCSAGIAQLPELKAFDVLAANSSGTATELKAHTGSAQVAVVPPVFADMPAFRYEAAQRDYGRRSRNLLVVGRVVPHKRLEDVLAVVAEARTQGADITLTVVGTMPNYEYSKYLFNFGRELGVLEHVSFAGMLDDGDLFYCYDKADALLSMSLHEGFGVPALEAMYFGLPVFAHSGTAIDEVAAGVGVFHKEESLAAFAHSLSELLLDNAWRQRQETGGKARALELLEQASDSVWSNLFTQATKTSSRA</sequence>
<gene>
    <name evidence="3" type="ORF">HHL24_30345</name>
</gene>
<dbReference type="Pfam" id="PF00534">
    <property type="entry name" value="Glycos_transf_1"/>
    <property type="match status" value="1"/>
</dbReference>
<dbReference type="EMBL" id="JABBGJ010000037">
    <property type="protein sequence ID" value="NMM02212.1"/>
    <property type="molecule type" value="Genomic_DNA"/>
</dbReference>
<keyword evidence="4" id="KW-1185">Reference proteome</keyword>
<dbReference type="GO" id="GO:0016757">
    <property type="term" value="F:glycosyltransferase activity"/>
    <property type="evidence" value="ECO:0007669"/>
    <property type="project" value="InterPro"/>
</dbReference>
<keyword evidence="1 3" id="KW-0808">Transferase</keyword>
<organism evidence="3 4">
    <name type="scientific">Paraburkholderia polaris</name>
    <dbReference type="NCBI Taxonomy" id="2728848"/>
    <lineage>
        <taxon>Bacteria</taxon>
        <taxon>Pseudomonadati</taxon>
        <taxon>Pseudomonadota</taxon>
        <taxon>Betaproteobacteria</taxon>
        <taxon>Burkholderiales</taxon>
        <taxon>Burkholderiaceae</taxon>
        <taxon>Paraburkholderia</taxon>
    </lineage>
</organism>
<dbReference type="PANTHER" id="PTHR46401">
    <property type="entry name" value="GLYCOSYLTRANSFERASE WBBK-RELATED"/>
    <property type="match status" value="1"/>
</dbReference>
<evidence type="ECO:0000259" key="2">
    <source>
        <dbReference type="Pfam" id="PF00534"/>
    </source>
</evidence>
<evidence type="ECO:0000313" key="4">
    <source>
        <dbReference type="Proteomes" id="UP000544134"/>
    </source>
</evidence>
<dbReference type="AlphaFoldDB" id="A0A848IIT5"/>
<feature type="domain" description="Glycosyl transferase family 1" evidence="2">
    <location>
        <begin position="173"/>
        <end position="325"/>
    </location>
</feature>
<proteinExistence type="predicted"/>